<comment type="caution">
    <text evidence="2">The sequence shown here is derived from an EMBL/GenBank/DDBJ whole genome shotgun (WGS) entry which is preliminary data.</text>
</comment>
<dbReference type="AlphaFoldDB" id="A0A0X8F7J1"/>
<evidence type="ECO:0000313" key="2">
    <source>
        <dbReference type="EMBL" id="PKY92128.1"/>
    </source>
</evidence>
<feature type="transmembrane region" description="Helical" evidence="1">
    <location>
        <begin position="29"/>
        <end position="53"/>
    </location>
</feature>
<sequence>MEKRIISLIITIGFLVVLIFNFFKDLNLLLLISNCIGFFLVMTILITHVKYLIFNSHKN</sequence>
<organism evidence="2 3">
    <name type="scientific">Aerococcus christensenii</name>
    <dbReference type="NCBI Taxonomy" id="87541"/>
    <lineage>
        <taxon>Bacteria</taxon>
        <taxon>Bacillati</taxon>
        <taxon>Bacillota</taxon>
        <taxon>Bacilli</taxon>
        <taxon>Lactobacillales</taxon>
        <taxon>Aerococcaceae</taxon>
        <taxon>Aerococcus</taxon>
    </lineage>
</organism>
<dbReference type="EMBL" id="PKGZ01000001">
    <property type="protein sequence ID" value="PKY92128.1"/>
    <property type="molecule type" value="Genomic_DNA"/>
</dbReference>
<keyword evidence="1" id="KW-1133">Transmembrane helix</keyword>
<dbReference type="KEGG" id="acg:AWM71_01865"/>
<evidence type="ECO:0000256" key="1">
    <source>
        <dbReference type="SAM" id="Phobius"/>
    </source>
</evidence>
<keyword evidence="1" id="KW-0812">Transmembrane</keyword>
<feature type="transmembrane region" description="Helical" evidence="1">
    <location>
        <begin position="5"/>
        <end position="23"/>
    </location>
</feature>
<gene>
    <name evidence="2" type="ORF">CYJ27_01455</name>
</gene>
<proteinExistence type="predicted"/>
<reference evidence="2 3" key="1">
    <citation type="submission" date="2017-12" db="EMBL/GenBank/DDBJ databases">
        <title>Phylogenetic diversity of female urinary microbiome.</title>
        <authorList>
            <person name="Thomas-White K."/>
            <person name="Wolfe A.J."/>
        </authorList>
    </citation>
    <scope>NUCLEOTIDE SEQUENCE [LARGE SCALE GENOMIC DNA]</scope>
    <source>
        <strain evidence="2 3">UMB0844</strain>
    </source>
</reference>
<keyword evidence="1" id="KW-0472">Membrane</keyword>
<name>A0A0X8F7J1_9LACT</name>
<protein>
    <submittedName>
        <fullName evidence="2">Uncharacterized protein</fullName>
    </submittedName>
</protein>
<keyword evidence="3" id="KW-1185">Reference proteome</keyword>
<evidence type="ECO:0000313" key="3">
    <source>
        <dbReference type="Proteomes" id="UP000234775"/>
    </source>
</evidence>
<accession>A0A0X8F7J1</accession>
<dbReference type="Proteomes" id="UP000234775">
    <property type="component" value="Unassembled WGS sequence"/>
</dbReference>